<dbReference type="GO" id="GO:0006281">
    <property type="term" value="P:DNA repair"/>
    <property type="evidence" value="ECO:0007669"/>
    <property type="project" value="UniProtKB-KW"/>
</dbReference>
<dbReference type="Proteomes" id="UP000694544">
    <property type="component" value="Unplaced"/>
</dbReference>
<evidence type="ECO:0000256" key="6">
    <source>
        <dbReference type="ARBA" id="ARBA00022763"/>
    </source>
</evidence>
<dbReference type="AlphaFoldDB" id="A0A8C6FWH9"/>
<evidence type="ECO:0000256" key="4">
    <source>
        <dbReference type="ARBA" id="ARBA00014320"/>
    </source>
</evidence>
<keyword evidence="9" id="KW-0539">Nucleus</keyword>
<dbReference type="GO" id="GO:0005634">
    <property type="term" value="C:nucleus"/>
    <property type="evidence" value="ECO:0007669"/>
    <property type="project" value="UniProtKB-SubCell"/>
</dbReference>
<evidence type="ECO:0000256" key="7">
    <source>
        <dbReference type="ARBA" id="ARBA00023125"/>
    </source>
</evidence>
<reference evidence="14" key="2">
    <citation type="submission" date="2025-09" db="UniProtKB">
        <authorList>
            <consortium name="Ensembl"/>
        </authorList>
    </citation>
    <scope>IDENTIFICATION</scope>
</reference>
<evidence type="ECO:0000256" key="12">
    <source>
        <dbReference type="ARBA" id="ARBA00063564"/>
    </source>
</evidence>
<protein>
    <recommendedName>
        <fullName evidence="4">PCNA-interacting partner</fullName>
    </recommendedName>
    <alternativeName>
        <fullName evidence="10">PARP-1 binding protein</fullName>
    </alternativeName>
    <alternativeName>
        <fullName evidence="11">PARP1-binding protein</fullName>
    </alternativeName>
</protein>
<dbReference type="GO" id="GO:2000042">
    <property type="term" value="P:negative regulation of double-strand break repair via homologous recombination"/>
    <property type="evidence" value="ECO:0007669"/>
    <property type="project" value="InterPro"/>
</dbReference>
<gene>
    <name evidence="14" type="primary">PARPBP</name>
</gene>
<keyword evidence="6" id="KW-0227">DNA damage</keyword>
<comment type="subcellular location">
    <subcellularLocation>
        <location evidence="2">Cytoplasm</location>
    </subcellularLocation>
    <subcellularLocation>
        <location evidence="1">Nucleus</location>
    </subcellularLocation>
</comment>
<evidence type="ECO:0000313" key="14">
    <source>
        <dbReference type="Ensembl" id="ENSMMSP00000030158.1"/>
    </source>
</evidence>
<dbReference type="GO" id="GO:0005737">
    <property type="term" value="C:cytoplasm"/>
    <property type="evidence" value="ECO:0007669"/>
    <property type="project" value="UniProtKB-SubCell"/>
</dbReference>
<dbReference type="PANTHER" id="PTHR32121">
    <property type="entry name" value="PCNA-INTERACTING PARTNER"/>
    <property type="match status" value="1"/>
</dbReference>
<evidence type="ECO:0000256" key="11">
    <source>
        <dbReference type="ARBA" id="ARBA00032731"/>
    </source>
</evidence>
<dbReference type="GeneTree" id="ENSGT00390000006088"/>
<sequence>MAGLNQKSILAMIKEFRRNWHTLCNSERTTVCGADSMLLALQLSMAENNKQHSGEFTVSLSDIILTWKYFLHEKLNLPVENIKVIDHYEDIRKIYDDFLKNSNMLDLIDVYKKCSDLTSNRENYENISPVRLLAKKIIYSYLNLLVNSKNDLALAHILNIPDRGLGREAFTDLKHAAREKQMSIFLVATSFIRTIELGGRGYAPSPSDPLRTHVKGLSNFINFIDKLDEILGEISNPSIAGGRILSVIKMQLIKGQNSRDPFYKAVEEVAQDLDLRIKNIINSQQGDVALSTTDISPARPKSHAINHGTAYCGRDTVKALLVLLDEEAASAPTKNKAELLYDNENTIHPNGTSVLTLFRSPTQVDNSLMKPLRERIHKSMEEKKIKTKQTLIRSQFACTYKDDCMISKDKWNNVNSASKPLCVLHMENDLSEGVNSSVGRPAIGTSSGNVHLGRSKKEKVARKSSSLTGNTSSKRKQVDLDDENILCDNGNEPLQHKIVKIPKTSKDLQNKLDGKLLRAAKSNRCTTKDKLITGQTKLTQFFRL</sequence>
<evidence type="ECO:0000256" key="13">
    <source>
        <dbReference type="SAM" id="MobiDB-lite"/>
    </source>
</evidence>
<feature type="compositionally biased region" description="Polar residues" evidence="13">
    <location>
        <begin position="463"/>
        <end position="472"/>
    </location>
</feature>
<keyword evidence="15" id="KW-1185">Reference proteome</keyword>
<organism evidence="14 15">
    <name type="scientific">Moschus moschiferus</name>
    <name type="common">Siberian musk deer</name>
    <name type="synonym">Moschus sibiricus</name>
    <dbReference type="NCBI Taxonomy" id="68415"/>
    <lineage>
        <taxon>Eukaryota</taxon>
        <taxon>Metazoa</taxon>
        <taxon>Chordata</taxon>
        <taxon>Craniata</taxon>
        <taxon>Vertebrata</taxon>
        <taxon>Euteleostomi</taxon>
        <taxon>Mammalia</taxon>
        <taxon>Eutheria</taxon>
        <taxon>Laurasiatheria</taxon>
        <taxon>Artiodactyla</taxon>
        <taxon>Ruminantia</taxon>
        <taxon>Pecora</taxon>
        <taxon>Moschidae</taxon>
        <taxon>Moschus</taxon>
    </lineage>
</organism>
<evidence type="ECO:0000256" key="8">
    <source>
        <dbReference type="ARBA" id="ARBA00023204"/>
    </source>
</evidence>
<dbReference type="Gene3D" id="1.10.486.10">
    <property type="entry name" value="PCRA, domain 4"/>
    <property type="match status" value="1"/>
</dbReference>
<evidence type="ECO:0000256" key="3">
    <source>
        <dbReference type="ARBA" id="ARBA00009135"/>
    </source>
</evidence>
<feature type="compositionally biased region" description="Polar residues" evidence="13">
    <location>
        <begin position="433"/>
        <end position="449"/>
    </location>
</feature>
<dbReference type="GO" id="GO:0003677">
    <property type="term" value="F:DNA binding"/>
    <property type="evidence" value="ECO:0007669"/>
    <property type="project" value="UniProtKB-KW"/>
</dbReference>
<reference evidence="14" key="1">
    <citation type="submission" date="2025-08" db="UniProtKB">
        <authorList>
            <consortium name="Ensembl"/>
        </authorList>
    </citation>
    <scope>IDENTIFICATION</scope>
</reference>
<evidence type="ECO:0000313" key="15">
    <source>
        <dbReference type="Proteomes" id="UP000694544"/>
    </source>
</evidence>
<dbReference type="InterPro" id="IPR038932">
    <property type="entry name" value="PARPBP"/>
</dbReference>
<evidence type="ECO:0000256" key="10">
    <source>
        <dbReference type="ARBA" id="ARBA00031632"/>
    </source>
</evidence>
<evidence type="ECO:0000256" key="9">
    <source>
        <dbReference type="ARBA" id="ARBA00023242"/>
    </source>
</evidence>
<accession>A0A8C6FWH9</accession>
<dbReference type="SUPFAM" id="SSF52540">
    <property type="entry name" value="P-loop containing nucleoside triphosphate hydrolases"/>
    <property type="match status" value="1"/>
</dbReference>
<evidence type="ECO:0000256" key="1">
    <source>
        <dbReference type="ARBA" id="ARBA00004123"/>
    </source>
</evidence>
<evidence type="ECO:0000256" key="2">
    <source>
        <dbReference type="ARBA" id="ARBA00004496"/>
    </source>
</evidence>
<proteinExistence type="inferred from homology"/>
<comment type="similarity">
    <text evidence="3">Belongs to the PARI family.</text>
</comment>
<name>A0A8C6FWH9_MOSMO</name>
<feature type="region of interest" description="Disordered" evidence="13">
    <location>
        <begin position="433"/>
        <end position="476"/>
    </location>
</feature>
<keyword evidence="5" id="KW-0963">Cytoplasm</keyword>
<dbReference type="PANTHER" id="PTHR32121:SF0">
    <property type="entry name" value="PCNA-INTERACTING PARTNER"/>
    <property type="match status" value="1"/>
</dbReference>
<dbReference type="InterPro" id="IPR027417">
    <property type="entry name" value="P-loop_NTPase"/>
</dbReference>
<keyword evidence="7" id="KW-0238">DNA-binding</keyword>
<dbReference type="GO" id="GO:0000785">
    <property type="term" value="C:chromatin"/>
    <property type="evidence" value="ECO:0007669"/>
    <property type="project" value="TreeGrafter"/>
</dbReference>
<evidence type="ECO:0000256" key="5">
    <source>
        <dbReference type="ARBA" id="ARBA00022490"/>
    </source>
</evidence>
<keyword evidence="8" id="KW-0234">DNA repair</keyword>
<comment type="subunit">
    <text evidence="12">Interacts with RAD51 and PCNA. Interacts with PARP1. Interacts with TASOR.</text>
</comment>
<feature type="compositionally biased region" description="Basic residues" evidence="13">
    <location>
        <begin position="453"/>
        <end position="462"/>
    </location>
</feature>
<dbReference type="Ensembl" id="ENSMMST00000033201.1">
    <property type="protein sequence ID" value="ENSMMSP00000030158.1"/>
    <property type="gene ID" value="ENSMMSG00000022517.1"/>
</dbReference>
<dbReference type="FunFam" id="1.10.486.10:FF:000004">
    <property type="entry name" value="PCNA-interacting partner isoform X3"/>
    <property type="match status" value="1"/>
</dbReference>